<dbReference type="PANTHER" id="PTHR12993">
    <property type="entry name" value="N-ACETYLGLUCOSAMINYL-PHOSPHATIDYLINOSITOL DE-N-ACETYLASE-RELATED"/>
    <property type="match status" value="1"/>
</dbReference>
<evidence type="ECO:0000313" key="2">
    <source>
        <dbReference type="Proteomes" id="UP001165306"/>
    </source>
</evidence>
<dbReference type="EMBL" id="JAMSLR010000013">
    <property type="protein sequence ID" value="MCM8750294.1"/>
    <property type="molecule type" value="Genomic_DNA"/>
</dbReference>
<dbReference type="InterPro" id="IPR024078">
    <property type="entry name" value="LmbE-like_dom_sf"/>
</dbReference>
<sequence length="243" mass="26565">MSGIQRLLVVGAHAADFVWRASGVIALATERGAQATVLALSYGERGESGELWKEPGQTVERVKRIRHEQGEQAAKIVGAEFRCLDLGDYPLEVGREALDQLAQVIRDLAPDVIITHTAVDPFNPDHPVTHDAVMKARLLASGAGVASAFETVKPPVIYLFEPHQPELCGFVPNAFVDITPVYEKKLEAMRAVGSQQYLQKYYAELAERRGNHARRISGNGAVRYAEAFQRVTPLVSSDLIGHG</sequence>
<dbReference type="SUPFAM" id="SSF102588">
    <property type="entry name" value="LmbE-like"/>
    <property type="match status" value="1"/>
</dbReference>
<keyword evidence="2" id="KW-1185">Reference proteome</keyword>
<evidence type="ECO:0000313" key="1">
    <source>
        <dbReference type="EMBL" id="MCM8750294.1"/>
    </source>
</evidence>
<protein>
    <submittedName>
        <fullName evidence="1">PIG-L family deacetylase</fullName>
    </submittedName>
</protein>
<dbReference type="PANTHER" id="PTHR12993:SF29">
    <property type="entry name" value="BLR3841 PROTEIN"/>
    <property type="match status" value="1"/>
</dbReference>
<dbReference type="RefSeq" id="WP_284058083.1">
    <property type="nucleotide sequence ID" value="NZ_JAMSLR010000013.1"/>
</dbReference>
<dbReference type="Gene3D" id="3.40.50.10320">
    <property type="entry name" value="LmbE-like"/>
    <property type="match status" value="1"/>
</dbReference>
<dbReference type="GO" id="GO:0016811">
    <property type="term" value="F:hydrolase activity, acting on carbon-nitrogen (but not peptide) bonds, in linear amides"/>
    <property type="evidence" value="ECO:0007669"/>
    <property type="project" value="TreeGrafter"/>
</dbReference>
<gene>
    <name evidence="1" type="ORF">NET02_14165</name>
</gene>
<dbReference type="InterPro" id="IPR003737">
    <property type="entry name" value="GlcNAc_PI_deacetylase-related"/>
</dbReference>
<reference evidence="1" key="1">
    <citation type="submission" date="2022-06" db="EMBL/GenBank/DDBJ databases">
        <title>CFH 74404 Thermomicrobiaceae sp.</title>
        <authorList>
            <person name="Ming H."/>
            <person name="Li W.-J."/>
            <person name="Zhao Z."/>
        </authorList>
    </citation>
    <scope>NUCLEOTIDE SEQUENCE</scope>
    <source>
        <strain evidence="1">CFH 74404</strain>
    </source>
</reference>
<accession>A0AA41WGQ3</accession>
<dbReference type="Pfam" id="PF02585">
    <property type="entry name" value="PIG-L"/>
    <property type="match status" value="1"/>
</dbReference>
<dbReference type="AlphaFoldDB" id="A0AA41WGQ3"/>
<organism evidence="1 2">
    <name type="scientific">Thermalbibacter longus</name>
    <dbReference type="NCBI Taxonomy" id="2951981"/>
    <lineage>
        <taxon>Bacteria</taxon>
        <taxon>Pseudomonadati</taxon>
        <taxon>Thermomicrobiota</taxon>
        <taxon>Thermomicrobia</taxon>
        <taxon>Thermomicrobiales</taxon>
        <taxon>Thermomicrobiaceae</taxon>
        <taxon>Thermalbibacter</taxon>
    </lineage>
</organism>
<proteinExistence type="predicted"/>
<comment type="caution">
    <text evidence="1">The sequence shown here is derived from an EMBL/GenBank/DDBJ whole genome shotgun (WGS) entry which is preliminary data.</text>
</comment>
<name>A0AA41WGQ3_9BACT</name>
<dbReference type="Proteomes" id="UP001165306">
    <property type="component" value="Unassembled WGS sequence"/>
</dbReference>